<feature type="domain" description="Major facilitator superfamily (MFS) profile" evidence="8">
    <location>
        <begin position="30"/>
        <end position="417"/>
    </location>
</feature>
<evidence type="ECO:0000313" key="10">
    <source>
        <dbReference type="EMBL" id="SFT57334.1"/>
    </source>
</evidence>
<feature type="transmembrane region" description="Helical" evidence="7">
    <location>
        <begin position="305"/>
        <end position="328"/>
    </location>
</feature>
<feature type="transmembrane region" description="Helical" evidence="7">
    <location>
        <begin position="33"/>
        <end position="52"/>
    </location>
</feature>
<keyword evidence="4 7" id="KW-0812">Transmembrane</keyword>
<dbReference type="SUPFAM" id="SSF103473">
    <property type="entry name" value="MFS general substrate transporter"/>
    <property type="match status" value="1"/>
</dbReference>
<reference evidence="11 12" key="1">
    <citation type="submission" date="2016-10" db="EMBL/GenBank/DDBJ databases">
        <authorList>
            <person name="Varghese N."/>
            <person name="Submissions S."/>
        </authorList>
    </citation>
    <scope>NUCLEOTIDE SEQUENCE [LARGE SCALE GENOMIC DNA]</scope>
    <source>
        <strain evidence="10 11">NFIX06</strain>
        <strain evidence="9 12">NFIX08</strain>
    </source>
</reference>
<keyword evidence="2" id="KW-0813">Transport</keyword>
<evidence type="ECO:0000256" key="3">
    <source>
        <dbReference type="ARBA" id="ARBA00022475"/>
    </source>
</evidence>
<dbReference type="AlphaFoldDB" id="A0AAX2EP54"/>
<feature type="transmembrane region" description="Helical" evidence="7">
    <location>
        <begin position="389"/>
        <end position="410"/>
    </location>
</feature>
<evidence type="ECO:0000256" key="5">
    <source>
        <dbReference type="ARBA" id="ARBA00022989"/>
    </source>
</evidence>
<keyword evidence="11" id="KW-1185">Reference proteome</keyword>
<comment type="subcellular location">
    <subcellularLocation>
        <location evidence="1">Cell membrane</location>
        <topology evidence="1">Multi-pass membrane protein</topology>
    </subcellularLocation>
</comment>
<feature type="transmembrane region" description="Helical" evidence="7">
    <location>
        <begin position="363"/>
        <end position="383"/>
    </location>
</feature>
<dbReference type="Pfam" id="PF05977">
    <property type="entry name" value="MFS_3"/>
    <property type="match status" value="1"/>
</dbReference>
<evidence type="ECO:0000313" key="9">
    <source>
        <dbReference type="EMBL" id="SFR03906.1"/>
    </source>
</evidence>
<evidence type="ECO:0000313" key="11">
    <source>
        <dbReference type="Proteomes" id="UP000198760"/>
    </source>
</evidence>
<keyword evidence="5 7" id="KW-1133">Transmembrane helix</keyword>
<comment type="caution">
    <text evidence="9">The sequence shown here is derived from an EMBL/GenBank/DDBJ whole genome shotgun (WGS) entry which is preliminary data.</text>
</comment>
<dbReference type="PANTHER" id="PTHR23513">
    <property type="entry name" value="INTEGRAL MEMBRANE EFFLUX PROTEIN-RELATED"/>
    <property type="match status" value="1"/>
</dbReference>
<sequence>MTQQNELKAAVTVSPAQPSASAWQPLHQRVFRMLWIATVVSNIGSWMSDIGVNWTMLSLSADPLAVALVQAASSLPMFLFVLPAGVLADIIERRKILLFSQVWSFCAAAGLALLSFTGNVTPEVLLAATFLLSTGAALSSPAFQAIVPDLVDKQELSPAIALNSLGINISRAIGPALGGLILSFAGPWMVFLLNALSVVGVAVVLHRWKPQATVQRLPPEHFFTAIRGGLRYVHAAPVLQNVLARTVAFFLFGSAGWAMLPLVARRELGLGPGGYGIMLACIGVGAICGAVVLPKLRKRLNADQMMVAASLLFAITMLALAFIRHVWLLNAFEFFTGFSWIAVLSTLNVGAQRSAARWVKARALAVYLTVFFGSMTVGSAIWGKLASEFGVAWSLCAATVGMVLGATTVLRWRLEKDAALNLDILDPAGGTANITIPHERGPVMVSCEYRIDPQDAHEFTLAMQDMRRVRRRTGAMGWAVYEDAVQPGVFVETWVMGSWIEHLRQHERHTVNDQRIRERVLAFHQSDEPPVVRHLVAPAGR</sequence>
<keyword evidence="3" id="KW-1003">Cell membrane</keyword>
<feature type="transmembrane region" description="Helical" evidence="7">
    <location>
        <begin position="275"/>
        <end position="293"/>
    </location>
</feature>
<feature type="transmembrane region" description="Helical" evidence="7">
    <location>
        <begin position="334"/>
        <end position="351"/>
    </location>
</feature>
<evidence type="ECO:0000256" key="1">
    <source>
        <dbReference type="ARBA" id="ARBA00004651"/>
    </source>
</evidence>
<organism evidence="9 12">
    <name type="scientific">Kosakonia radicincitans</name>
    <dbReference type="NCBI Taxonomy" id="283686"/>
    <lineage>
        <taxon>Bacteria</taxon>
        <taxon>Pseudomonadati</taxon>
        <taxon>Pseudomonadota</taxon>
        <taxon>Gammaproteobacteria</taxon>
        <taxon>Enterobacterales</taxon>
        <taxon>Enterobacteriaceae</taxon>
        <taxon>Kosakonia</taxon>
    </lineage>
</organism>
<dbReference type="GO" id="GO:0022857">
    <property type="term" value="F:transmembrane transporter activity"/>
    <property type="evidence" value="ECO:0007669"/>
    <property type="project" value="InterPro"/>
</dbReference>
<dbReference type="InterPro" id="IPR036259">
    <property type="entry name" value="MFS_trans_sf"/>
</dbReference>
<dbReference type="EMBL" id="FPAV01000002">
    <property type="protein sequence ID" value="SFT57334.1"/>
    <property type="molecule type" value="Genomic_DNA"/>
</dbReference>
<accession>A0AAX2EP54</accession>
<evidence type="ECO:0000256" key="2">
    <source>
        <dbReference type="ARBA" id="ARBA00022448"/>
    </source>
</evidence>
<dbReference type="PANTHER" id="PTHR23513:SF11">
    <property type="entry name" value="STAPHYLOFERRIN A TRANSPORTER"/>
    <property type="match status" value="1"/>
</dbReference>
<feature type="transmembrane region" description="Helical" evidence="7">
    <location>
        <begin position="96"/>
        <end position="118"/>
    </location>
</feature>
<dbReference type="Proteomes" id="UP000198760">
    <property type="component" value="Unassembled WGS sequence"/>
</dbReference>
<feature type="transmembrane region" description="Helical" evidence="7">
    <location>
        <begin position="188"/>
        <end position="208"/>
    </location>
</feature>
<evidence type="ECO:0000256" key="6">
    <source>
        <dbReference type="ARBA" id="ARBA00023136"/>
    </source>
</evidence>
<feature type="transmembrane region" description="Helical" evidence="7">
    <location>
        <begin position="64"/>
        <end position="84"/>
    </location>
</feature>
<dbReference type="InterPro" id="IPR010290">
    <property type="entry name" value="TM_effector"/>
</dbReference>
<evidence type="ECO:0000256" key="7">
    <source>
        <dbReference type="SAM" id="Phobius"/>
    </source>
</evidence>
<dbReference type="RefSeq" id="WP_007375054.1">
    <property type="nucleotide sequence ID" value="NZ_CP015113.1"/>
</dbReference>
<dbReference type="KEGG" id="krd:A3780_11060"/>
<name>A0AAX2EP54_9ENTR</name>
<protein>
    <submittedName>
        <fullName evidence="9">Predicted arabinose efflux permease, MFS family</fullName>
    </submittedName>
</protein>
<feature type="transmembrane region" description="Helical" evidence="7">
    <location>
        <begin position="242"/>
        <end position="263"/>
    </location>
</feature>
<evidence type="ECO:0000259" key="8">
    <source>
        <dbReference type="PROSITE" id="PS50850"/>
    </source>
</evidence>
<dbReference type="EMBL" id="FOYJ01000002">
    <property type="protein sequence ID" value="SFR03906.1"/>
    <property type="molecule type" value="Genomic_DNA"/>
</dbReference>
<keyword evidence="6 7" id="KW-0472">Membrane</keyword>
<gene>
    <name evidence="10" type="ORF">SAMN03159428_01134</name>
    <name evidence="9" type="ORF">SAMN03159514_01210</name>
</gene>
<dbReference type="InterPro" id="IPR020846">
    <property type="entry name" value="MFS_dom"/>
</dbReference>
<dbReference type="GO" id="GO:0005886">
    <property type="term" value="C:plasma membrane"/>
    <property type="evidence" value="ECO:0007669"/>
    <property type="project" value="UniProtKB-SubCell"/>
</dbReference>
<dbReference type="Proteomes" id="UP000199173">
    <property type="component" value="Unassembled WGS sequence"/>
</dbReference>
<dbReference type="Gene3D" id="1.20.1250.20">
    <property type="entry name" value="MFS general substrate transporter like domains"/>
    <property type="match status" value="1"/>
</dbReference>
<proteinExistence type="predicted"/>
<evidence type="ECO:0000313" key="12">
    <source>
        <dbReference type="Proteomes" id="UP000199173"/>
    </source>
</evidence>
<dbReference type="PROSITE" id="PS50850">
    <property type="entry name" value="MFS"/>
    <property type="match status" value="1"/>
</dbReference>
<evidence type="ECO:0000256" key="4">
    <source>
        <dbReference type="ARBA" id="ARBA00022692"/>
    </source>
</evidence>
<dbReference type="CDD" id="cd06173">
    <property type="entry name" value="MFS_MefA_like"/>
    <property type="match status" value="1"/>
</dbReference>